<dbReference type="PANTHER" id="PTHR16861:SF7">
    <property type="entry name" value="MEMBRANE ANCHOR OPY2 N-TERMINAL DOMAIN-CONTAINING PROTEIN"/>
    <property type="match status" value="1"/>
</dbReference>
<keyword evidence="2" id="KW-1133">Transmembrane helix</keyword>
<sequence length="537" mass="57895">MAGWRFMLIWVLGPSFANAGIINFARKTVLSDLSGGFCRSYRFGADIANNVLYMVGLDGGLIPDDGDASNNYLVTLDLTSSFSTSEGKNYKMTKIDTAVPIVKDMAVWSNAENSTLYQYGGRFLNNITSEDTIWTYTTKEKSWSKQDGTIQPSRLEYGVYTNAPAIQAGFWVGGYRASGTTASITDSTRDYATGMIQLNTTTGQYTALDGPYEAVEEGSLSYVPVGDKGILVYIGGDVPSIKDGINATMSANSWSHVQVYDIAGAKWYNQSTMGTVASRTQFCASVQHDESSSSYQIYVIGGADLESKDTILDVNYLSIPSFKWYSAGPLDDPRMTLTCVTYGRQIFGIGGRLAWADDSQAGCYDAPAFIYDAQSEATRSSFDPTLSSFSLSSSTASDIKATPSPSSWADPAFKTLFGKSAATTSTTANNKPSSTSEPQEVNTSDPSTKGAIAGGVVGGVASLALIISLLWFFVARNKKPKNAELVEIIPHQVQTMSELPVGARDGRSELRGGTQMRWELPADHKGEISELDSGRNR</sequence>
<evidence type="ECO:0000256" key="2">
    <source>
        <dbReference type="SAM" id="Phobius"/>
    </source>
</evidence>
<feature type="compositionally biased region" description="Low complexity" evidence="1">
    <location>
        <begin position="423"/>
        <end position="436"/>
    </location>
</feature>
<evidence type="ECO:0000256" key="3">
    <source>
        <dbReference type="SAM" id="SignalP"/>
    </source>
</evidence>
<protein>
    <recommendedName>
        <fullName evidence="6">Kelch repeat protein</fullName>
    </recommendedName>
</protein>
<comment type="caution">
    <text evidence="4">The sequence shown here is derived from an EMBL/GenBank/DDBJ whole genome shotgun (WGS) entry which is preliminary data.</text>
</comment>
<name>A0AAD6DLD6_9EURO</name>
<evidence type="ECO:0000313" key="5">
    <source>
        <dbReference type="Proteomes" id="UP001213799"/>
    </source>
</evidence>
<keyword evidence="5" id="KW-1185">Reference proteome</keyword>
<proteinExistence type="predicted"/>
<feature type="region of interest" description="Disordered" evidence="1">
    <location>
        <begin position="423"/>
        <end position="449"/>
    </location>
</feature>
<keyword evidence="3" id="KW-0732">Signal</keyword>
<dbReference type="RefSeq" id="XP_056747592.1">
    <property type="nucleotide sequence ID" value="XM_056902305.1"/>
</dbReference>
<gene>
    <name evidence="4" type="ORF">N7537_011251</name>
</gene>
<dbReference type="EMBL" id="JAQJAE010000006">
    <property type="protein sequence ID" value="KAJ5588573.1"/>
    <property type="molecule type" value="Genomic_DNA"/>
</dbReference>
<dbReference type="Proteomes" id="UP001213799">
    <property type="component" value="Unassembled WGS sequence"/>
</dbReference>
<keyword evidence="2" id="KW-0472">Membrane</keyword>
<keyword evidence="2" id="KW-0812">Transmembrane</keyword>
<dbReference type="GeneID" id="81592547"/>
<reference evidence="4" key="2">
    <citation type="submission" date="2023-01" db="EMBL/GenBank/DDBJ databases">
        <authorList>
            <person name="Petersen C."/>
        </authorList>
    </citation>
    <scope>NUCLEOTIDE SEQUENCE</scope>
    <source>
        <strain evidence="4">IBT 12815</strain>
    </source>
</reference>
<dbReference type="AlphaFoldDB" id="A0AAD6DLD6"/>
<dbReference type="InterPro" id="IPR015915">
    <property type="entry name" value="Kelch-typ_b-propeller"/>
</dbReference>
<feature type="compositionally biased region" description="Polar residues" evidence="1">
    <location>
        <begin position="437"/>
        <end position="447"/>
    </location>
</feature>
<evidence type="ECO:0008006" key="6">
    <source>
        <dbReference type="Google" id="ProtNLM"/>
    </source>
</evidence>
<organism evidence="4 5">
    <name type="scientific">Penicillium hordei</name>
    <dbReference type="NCBI Taxonomy" id="40994"/>
    <lineage>
        <taxon>Eukaryota</taxon>
        <taxon>Fungi</taxon>
        <taxon>Dikarya</taxon>
        <taxon>Ascomycota</taxon>
        <taxon>Pezizomycotina</taxon>
        <taxon>Eurotiomycetes</taxon>
        <taxon>Eurotiomycetidae</taxon>
        <taxon>Eurotiales</taxon>
        <taxon>Aspergillaceae</taxon>
        <taxon>Penicillium</taxon>
    </lineage>
</organism>
<dbReference type="PANTHER" id="PTHR16861">
    <property type="entry name" value="GLYCOPROTEIN 38"/>
    <property type="match status" value="1"/>
</dbReference>
<accession>A0AAD6DLD6</accession>
<feature type="signal peptide" evidence="3">
    <location>
        <begin position="1"/>
        <end position="19"/>
    </location>
</feature>
<feature type="transmembrane region" description="Helical" evidence="2">
    <location>
        <begin position="451"/>
        <end position="474"/>
    </location>
</feature>
<reference evidence="4" key="1">
    <citation type="journal article" date="2023" name="IMA Fungus">
        <title>Comparative genomic study of the Penicillium genus elucidates a diverse pangenome and 15 lateral gene transfer events.</title>
        <authorList>
            <person name="Petersen C."/>
            <person name="Sorensen T."/>
            <person name="Nielsen M.R."/>
            <person name="Sondergaard T.E."/>
            <person name="Sorensen J.L."/>
            <person name="Fitzpatrick D.A."/>
            <person name="Frisvad J.C."/>
            <person name="Nielsen K.L."/>
        </authorList>
    </citation>
    <scope>NUCLEOTIDE SEQUENCE</scope>
    <source>
        <strain evidence="4">IBT 12815</strain>
    </source>
</reference>
<feature type="chain" id="PRO_5041918720" description="Kelch repeat protein" evidence="3">
    <location>
        <begin position="20"/>
        <end position="537"/>
    </location>
</feature>
<dbReference type="SUPFAM" id="SSF117281">
    <property type="entry name" value="Kelch motif"/>
    <property type="match status" value="1"/>
</dbReference>
<evidence type="ECO:0000313" key="4">
    <source>
        <dbReference type="EMBL" id="KAJ5588573.1"/>
    </source>
</evidence>
<dbReference type="Gene3D" id="2.120.10.80">
    <property type="entry name" value="Kelch-type beta propeller"/>
    <property type="match status" value="1"/>
</dbReference>
<evidence type="ECO:0000256" key="1">
    <source>
        <dbReference type="SAM" id="MobiDB-lite"/>
    </source>
</evidence>